<dbReference type="Proteomes" id="UP000534186">
    <property type="component" value="Unassembled WGS sequence"/>
</dbReference>
<accession>A0A7Y9NQV2</accession>
<proteinExistence type="predicted"/>
<gene>
    <name evidence="1" type="ORF">HDF12_004273</name>
</gene>
<sequence length="65" mass="6832">MLTVGPENGKSATPGAVHLDEGVEFIMRMAKPAISGGQLVLMDSIGRFGIPGLRLSMSSRDSGMR</sequence>
<dbReference type="EMBL" id="JACCCV010000002">
    <property type="protein sequence ID" value="NYF53874.1"/>
    <property type="molecule type" value="Genomic_DNA"/>
</dbReference>
<dbReference type="AlphaFoldDB" id="A0A7Y9NQV2"/>
<reference evidence="1 2" key="1">
    <citation type="submission" date="2020-07" db="EMBL/GenBank/DDBJ databases">
        <title>Genomic Encyclopedia of Type Strains, Phase IV (KMG-V): Genome sequencing to study the core and pangenomes of soil and plant-associated prokaryotes.</title>
        <authorList>
            <person name="Whitman W."/>
        </authorList>
    </citation>
    <scope>NUCLEOTIDE SEQUENCE [LARGE SCALE GENOMIC DNA]</scope>
    <source>
        <strain evidence="1 2">M8UP30</strain>
    </source>
</reference>
<comment type="caution">
    <text evidence="1">The sequence shown here is derived from an EMBL/GenBank/DDBJ whole genome shotgun (WGS) entry which is preliminary data.</text>
</comment>
<evidence type="ECO:0000313" key="1">
    <source>
        <dbReference type="EMBL" id="NYF53874.1"/>
    </source>
</evidence>
<protein>
    <submittedName>
        <fullName evidence="1">Uncharacterized protein</fullName>
    </submittedName>
</protein>
<evidence type="ECO:0000313" key="2">
    <source>
        <dbReference type="Proteomes" id="UP000534186"/>
    </source>
</evidence>
<name>A0A7Y9NQV2_9BACT</name>
<organism evidence="1 2">
    <name type="scientific">Tunturiibacter lichenicola</name>
    <dbReference type="NCBI Taxonomy" id="2051959"/>
    <lineage>
        <taxon>Bacteria</taxon>
        <taxon>Pseudomonadati</taxon>
        <taxon>Acidobacteriota</taxon>
        <taxon>Terriglobia</taxon>
        <taxon>Terriglobales</taxon>
        <taxon>Acidobacteriaceae</taxon>
        <taxon>Tunturiibacter</taxon>
    </lineage>
</organism>